<evidence type="ECO:0000313" key="2">
    <source>
        <dbReference type="Proteomes" id="UP000001514"/>
    </source>
</evidence>
<gene>
    <name evidence="1" type="ORF">SELMODRAFT_448266</name>
</gene>
<dbReference type="Proteomes" id="UP000001514">
    <property type="component" value="Unassembled WGS sequence"/>
</dbReference>
<keyword evidence="2" id="KW-1185">Reference proteome</keyword>
<dbReference type="AlphaFoldDB" id="D8T610"/>
<dbReference type="HOGENOM" id="CLU_1263411_0_0_1"/>
<sequence length="219" mass="23948">MTSLPGSSFSYAGSLALAAMGFGTLLDDHTGPPCHWDGAKRAGGQDPLTLSKGGEAIQEASLSSSVNSMCEGVRDSRVYKFAATYVECFAKEIDVVYQNHLSTKQYTAFQRLNQTRCSRAATMPMWMLGGIHSEARPPASLYKGDYYLRRIPLRDYIGRLLGWEEAQVDEACSGLNESAAHGELSSRVVIMYKANINMQVIAIQIKVVTVLISVQEPKS</sequence>
<dbReference type="Gramene" id="EFJ07896">
    <property type="protein sequence ID" value="EFJ07896"/>
    <property type="gene ID" value="SELMODRAFT_448266"/>
</dbReference>
<accession>D8T610</accession>
<proteinExistence type="predicted"/>
<dbReference type="EMBL" id="GL377679">
    <property type="protein sequence ID" value="EFJ07896.1"/>
    <property type="molecule type" value="Genomic_DNA"/>
</dbReference>
<name>D8T610_SELML</name>
<protein>
    <submittedName>
        <fullName evidence="1">Uncharacterized protein</fullName>
    </submittedName>
</protein>
<organism evidence="2">
    <name type="scientific">Selaginella moellendorffii</name>
    <name type="common">Spikemoss</name>
    <dbReference type="NCBI Taxonomy" id="88036"/>
    <lineage>
        <taxon>Eukaryota</taxon>
        <taxon>Viridiplantae</taxon>
        <taxon>Streptophyta</taxon>
        <taxon>Embryophyta</taxon>
        <taxon>Tracheophyta</taxon>
        <taxon>Lycopodiopsida</taxon>
        <taxon>Selaginellales</taxon>
        <taxon>Selaginellaceae</taxon>
        <taxon>Selaginella</taxon>
    </lineage>
</organism>
<dbReference type="InParanoid" id="D8T610"/>
<reference evidence="1 2" key="1">
    <citation type="journal article" date="2011" name="Science">
        <title>The Selaginella genome identifies genetic changes associated with the evolution of vascular plants.</title>
        <authorList>
            <person name="Banks J.A."/>
            <person name="Nishiyama T."/>
            <person name="Hasebe M."/>
            <person name="Bowman J.L."/>
            <person name="Gribskov M."/>
            <person name="dePamphilis C."/>
            <person name="Albert V.A."/>
            <person name="Aono N."/>
            <person name="Aoyama T."/>
            <person name="Ambrose B.A."/>
            <person name="Ashton N.W."/>
            <person name="Axtell M.J."/>
            <person name="Barker E."/>
            <person name="Barker M.S."/>
            <person name="Bennetzen J.L."/>
            <person name="Bonawitz N.D."/>
            <person name="Chapple C."/>
            <person name="Cheng C."/>
            <person name="Correa L.G."/>
            <person name="Dacre M."/>
            <person name="DeBarry J."/>
            <person name="Dreyer I."/>
            <person name="Elias M."/>
            <person name="Engstrom E.M."/>
            <person name="Estelle M."/>
            <person name="Feng L."/>
            <person name="Finet C."/>
            <person name="Floyd S.K."/>
            <person name="Frommer W.B."/>
            <person name="Fujita T."/>
            <person name="Gramzow L."/>
            <person name="Gutensohn M."/>
            <person name="Harholt J."/>
            <person name="Hattori M."/>
            <person name="Heyl A."/>
            <person name="Hirai T."/>
            <person name="Hiwatashi Y."/>
            <person name="Ishikawa M."/>
            <person name="Iwata M."/>
            <person name="Karol K.G."/>
            <person name="Koehler B."/>
            <person name="Kolukisaoglu U."/>
            <person name="Kubo M."/>
            <person name="Kurata T."/>
            <person name="Lalonde S."/>
            <person name="Li K."/>
            <person name="Li Y."/>
            <person name="Litt A."/>
            <person name="Lyons E."/>
            <person name="Manning G."/>
            <person name="Maruyama T."/>
            <person name="Michael T.P."/>
            <person name="Mikami K."/>
            <person name="Miyazaki S."/>
            <person name="Morinaga S."/>
            <person name="Murata T."/>
            <person name="Mueller-Roeber B."/>
            <person name="Nelson D.R."/>
            <person name="Obara M."/>
            <person name="Oguri Y."/>
            <person name="Olmstead R.G."/>
            <person name="Onodera N."/>
            <person name="Petersen B.L."/>
            <person name="Pils B."/>
            <person name="Prigge M."/>
            <person name="Rensing S.A."/>
            <person name="Riano-Pachon D.M."/>
            <person name="Roberts A.W."/>
            <person name="Sato Y."/>
            <person name="Scheller H.V."/>
            <person name="Schulz B."/>
            <person name="Schulz C."/>
            <person name="Shakirov E.V."/>
            <person name="Shibagaki N."/>
            <person name="Shinohara N."/>
            <person name="Shippen D.E."/>
            <person name="Soerensen I."/>
            <person name="Sotooka R."/>
            <person name="Sugimoto N."/>
            <person name="Sugita M."/>
            <person name="Sumikawa N."/>
            <person name="Tanurdzic M."/>
            <person name="Theissen G."/>
            <person name="Ulvskov P."/>
            <person name="Wakazuki S."/>
            <person name="Weng J.K."/>
            <person name="Willats W.W."/>
            <person name="Wipf D."/>
            <person name="Wolf P.G."/>
            <person name="Yang L."/>
            <person name="Zimmer A.D."/>
            <person name="Zhu Q."/>
            <person name="Mitros T."/>
            <person name="Hellsten U."/>
            <person name="Loque D."/>
            <person name="Otillar R."/>
            <person name="Salamov A."/>
            <person name="Schmutz J."/>
            <person name="Shapiro H."/>
            <person name="Lindquist E."/>
            <person name="Lucas S."/>
            <person name="Rokhsar D."/>
            <person name="Grigoriev I.V."/>
        </authorList>
    </citation>
    <scope>NUCLEOTIDE SEQUENCE [LARGE SCALE GENOMIC DNA]</scope>
</reference>
<evidence type="ECO:0000313" key="1">
    <source>
        <dbReference type="EMBL" id="EFJ07896.1"/>
    </source>
</evidence>
<dbReference type="KEGG" id="smo:SELMODRAFT_448266"/>